<dbReference type="InterPro" id="IPR046863">
    <property type="entry name" value="MbnP-like_dom"/>
</dbReference>
<accession>A0A1G7EX19</accession>
<dbReference type="RefSeq" id="WP_139149368.1">
    <property type="nucleotide sequence ID" value="NZ_BMWO01000002.1"/>
</dbReference>
<reference evidence="2 3" key="1">
    <citation type="submission" date="2016-10" db="EMBL/GenBank/DDBJ databases">
        <authorList>
            <person name="de Groot N.N."/>
        </authorList>
    </citation>
    <scope>NUCLEOTIDE SEQUENCE [LARGE SCALE GENOMIC DNA]</scope>
    <source>
        <strain evidence="2 3">DSM 16195</strain>
    </source>
</reference>
<dbReference type="Proteomes" id="UP000199321">
    <property type="component" value="Unassembled WGS sequence"/>
</dbReference>
<gene>
    <name evidence="2" type="ORF">SAMN05421855_102196</name>
</gene>
<keyword evidence="3" id="KW-1185">Reference proteome</keyword>
<dbReference type="EMBL" id="FNBA01000002">
    <property type="protein sequence ID" value="SDE68192.1"/>
    <property type="molecule type" value="Genomic_DNA"/>
</dbReference>
<sequence>MKKQFFHLWLLFFMGFLLMSYSEEKRLHIIIQPQFSSERVAENTWYVTENNDSIQFSKLRFYLTNFEIEKKDGTRYSIPDSNFLVDVFSEETLQLKFPDVSYAKGDELLFNIGVEKEMNTAGALAGALDPSNGMYWSWQSGYINFKLEGKSPSCASRKNKFQFHIGGYTAPYETTKRVHFILNAPNEPITLPLQIDAFFKNIQLKDEYQIMIPGEKASVIAATLPKLFSVNE</sequence>
<proteinExistence type="predicted"/>
<dbReference type="Pfam" id="PF20243">
    <property type="entry name" value="MbnP"/>
    <property type="match status" value="1"/>
</dbReference>
<dbReference type="STRING" id="227084.SAMN05421855_102196"/>
<evidence type="ECO:0000313" key="3">
    <source>
        <dbReference type="Proteomes" id="UP000199321"/>
    </source>
</evidence>
<dbReference type="OrthoDB" id="1422031at2"/>
<name>A0A1G7EX19_9FLAO</name>
<dbReference type="AlphaFoldDB" id="A0A1G7EX19"/>
<evidence type="ECO:0000313" key="2">
    <source>
        <dbReference type="EMBL" id="SDE68192.1"/>
    </source>
</evidence>
<feature type="domain" description="Copper-binding protein MbnP-like" evidence="1">
    <location>
        <begin position="26"/>
        <end position="211"/>
    </location>
</feature>
<protein>
    <recommendedName>
        <fullName evidence="1">Copper-binding protein MbnP-like domain-containing protein</fullName>
    </recommendedName>
</protein>
<evidence type="ECO:0000259" key="1">
    <source>
        <dbReference type="Pfam" id="PF20243"/>
    </source>
</evidence>
<organism evidence="2 3">
    <name type="scientific">Ulvibacter litoralis</name>
    <dbReference type="NCBI Taxonomy" id="227084"/>
    <lineage>
        <taxon>Bacteria</taxon>
        <taxon>Pseudomonadati</taxon>
        <taxon>Bacteroidota</taxon>
        <taxon>Flavobacteriia</taxon>
        <taxon>Flavobacteriales</taxon>
        <taxon>Flavobacteriaceae</taxon>
        <taxon>Ulvibacter</taxon>
    </lineage>
</organism>